<dbReference type="AlphaFoldDB" id="A0ABD3ZMS9"/>
<accession>A0ABD3ZMS9</accession>
<dbReference type="EMBL" id="JSXS01000167">
    <property type="protein sequence ID" value="KIL29404.1"/>
    <property type="molecule type" value="Genomic_DNA"/>
</dbReference>
<evidence type="ECO:0000313" key="1">
    <source>
        <dbReference type="EMBL" id="KIL29404.1"/>
    </source>
</evidence>
<sequence length="62" mass="6942">MEQLLYASCGFPNVGKGRDLRWGKGLNAVGAFTDLEIGQQREMSAKSCSTPLYIWRSIQFKS</sequence>
<proteinExistence type="predicted"/>
<protein>
    <submittedName>
        <fullName evidence="1">Uncharacterized protein</fullName>
    </submittedName>
</protein>
<dbReference type="RefSeq" id="WP_049832649.1">
    <property type="nucleotide sequence ID" value="NZ_CP032853.1"/>
</dbReference>
<gene>
    <name evidence="1" type="ORF">B4067_0394</name>
</gene>
<reference evidence="1 2" key="1">
    <citation type="submission" date="2014-11" db="EMBL/GenBank/DDBJ databases">
        <title>Draft Genome Sequences of Nine Bacillus subtilis Strains that Form Spores with High Heat-Resistance.</title>
        <authorList>
            <person name="Krawcyk A.O."/>
            <person name="Berendsen E.M."/>
            <person name="de Jong A."/>
            <person name="Holsappel S."/>
            <person name="Eijlander R.T."/>
            <person name="Wells-Bennik M."/>
            <person name="Kuipers O.P."/>
        </authorList>
    </citation>
    <scope>NUCLEOTIDE SEQUENCE [LARGE SCALE GENOMIC DNA]</scope>
    <source>
        <strain evidence="1 2">B4067</strain>
    </source>
</reference>
<evidence type="ECO:0000313" key="2">
    <source>
        <dbReference type="Proteomes" id="UP000031970"/>
    </source>
</evidence>
<dbReference type="Proteomes" id="UP000031970">
    <property type="component" value="Unassembled WGS sequence"/>
</dbReference>
<name>A0ABD3ZMS9_BACIU</name>
<comment type="caution">
    <text evidence="1">The sequence shown here is derived from an EMBL/GenBank/DDBJ whole genome shotgun (WGS) entry which is preliminary data.</text>
</comment>
<organism evidence="1 2">
    <name type="scientific">Bacillus subtilis subsp. subtilis</name>
    <dbReference type="NCBI Taxonomy" id="135461"/>
    <lineage>
        <taxon>Bacteria</taxon>
        <taxon>Bacillati</taxon>
        <taxon>Bacillota</taxon>
        <taxon>Bacilli</taxon>
        <taxon>Bacillales</taxon>
        <taxon>Bacillaceae</taxon>
        <taxon>Bacillus</taxon>
    </lineage>
</organism>